<evidence type="ECO:0000259" key="1">
    <source>
        <dbReference type="SMART" id="SM01008"/>
    </source>
</evidence>
<dbReference type="InterPro" id="IPR016208">
    <property type="entry name" value="Ald_Oxase/xanthine_DH-like"/>
</dbReference>
<dbReference type="Proteomes" id="UP000199206">
    <property type="component" value="Unassembled WGS sequence"/>
</dbReference>
<dbReference type="GO" id="GO:0016491">
    <property type="term" value="F:oxidoreductase activity"/>
    <property type="evidence" value="ECO:0007669"/>
    <property type="project" value="InterPro"/>
</dbReference>
<dbReference type="InterPro" id="IPR046867">
    <property type="entry name" value="AldOxase/xan_DH_MoCoBD2"/>
</dbReference>
<dbReference type="InterPro" id="IPR037165">
    <property type="entry name" value="AldOxase/xan_DH_Mopterin-bd_sf"/>
</dbReference>
<sequence length="751" mass="79624">MLGLEKLFGGDDTNALKMDEPHPESLLDTGAQDVIGKPLDRIDGPLKVAGRATYAAEYDLDNVAYGFLVGSTVGKGKVVDLHAEIAKAVPGVIDVITDYKTFLRNPGQGGETKSPTQGVESVDYWGEPVAIVVGESYEAARDGAYRLQQAIDFETKEGRYNLDAYRDEAKTPPPGVIPPDYKQGDVEKALAEAAVTLDATYDTPSQNSAAMELHASIASWDEDGRLTIHGAYQMPSSDRQQLADALGLSKDKVRIIARYVGGGFGSKLGIAPESVAAAVAAKTLGRPVKAVMARQQVFDATVRRSDTEQRVRLGADADGRITAIAHETLGSNLPGEGFFEPTGASTHFVYPGENRLITHRVVELDRLLSGSMRAPGEAVGMLATESAMDELADKIGMDPIELRRRNEPEQDPQKQVPFSTRQVVPALDKGAELFGWDKRKGVAEDRRGEWFHGLGVATAARSNVLQPSAAKVTIDGQGRAIVETDMTDIGTGTYTILAQITAEILGLPIEVVTVHLGDTDAPPGAGSGGSWGAGSSGSSVYLACEALRKQVADKMGVAAETMTMKDGRVIADNRSVPLAELVGDGMSATGEIKPGKQEKETTQASYGAHFVEVAVNAVTGEVRVVRMLGVFAGGRILNEKTARSQCIGGMVFGIGGALTEEIVHDPRNGRVANRDLAEYHVPANADVPQIEVHFLPERDVHANPIHAKGLGELGISGAGAAIANAIHNAVGVRVRSFPITLDKLLDGLPPV</sequence>
<dbReference type="Pfam" id="PF20256">
    <property type="entry name" value="MoCoBD_2"/>
    <property type="match status" value="1"/>
</dbReference>
<dbReference type="Gene3D" id="3.30.365.10">
    <property type="entry name" value="Aldehyde oxidase/xanthine dehydrogenase, molybdopterin binding domain"/>
    <property type="match status" value="4"/>
</dbReference>
<dbReference type="OrthoDB" id="8428274at2"/>
<dbReference type="Pfam" id="PF02738">
    <property type="entry name" value="MoCoBD_1"/>
    <property type="match status" value="1"/>
</dbReference>
<dbReference type="Gene3D" id="3.90.1170.50">
    <property type="entry name" value="Aldehyde oxidase/xanthine dehydrogenase, a/b hammerhead"/>
    <property type="match status" value="1"/>
</dbReference>
<reference evidence="3" key="1">
    <citation type="submission" date="2016-10" db="EMBL/GenBank/DDBJ databases">
        <authorList>
            <person name="Varghese N."/>
            <person name="Submissions S."/>
        </authorList>
    </citation>
    <scope>NUCLEOTIDE SEQUENCE [LARGE SCALE GENOMIC DNA]</scope>
    <source>
        <strain evidence="3">S6-262</strain>
    </source>
</reference>
<dbReference type="Pfam" id="PF01315">
    <property type="entry name" value="Ald_Xan_dh_C"/>
    <property type="match status" value="1"/>
</dbReference>
<gene>
    <name evidence="2" type="ORF">SAMN05192583_1288</name>
</gene>
<organism evidence="2 3">
    <name type="scientific">Sphingomonas gellani</name>
    <dbReference type="NCBI Taxonomy" id="1166340"/>
    <lineage>
        <taxon>Bacteria</taxon>
        <taxon>Pseudomonadati</taxon>
        <taxon>Pseudomonadota</taxon>
        <taxon>Alphaproteobacteria</taxon>
        <taxon>Sphingomonadales</taxon>
        <taxon>Sphingomonadaceae</taxon>
        <taxon>Sphingomonas</taxon>
    </lineage>
</organism>
<keyword evidence="3" id="KW-1185">Reference proteome</keyword>
<dbReference type="PANTHER" id="PTHR11908:SF123">
    <property type="entry name" value="ALDEHYDE OXIDOREDUCTASE MOLYBDENUM-BINDING SUBUNIT PAOC"/>
    <property type="match status" value="1"/>
</dbReference>
<feature type="domain" description="Aldehyde oxidase/xanthine dehydrogenase a/b hammerhead" evidence="1">
    <location>
        <begin position="49"/>
        <end position="157"/>
    </location>
</feature>
<dbReference type="InterPro" id="IPR036856">
    <property type="entry name" value="Ald_Oxase/Xan_DH_a/b_sf"/>
</dbReference>
<dbReference type="InterPro" id="IPR000674">
    <property type="entry name" value="Ald_Oxase/Xan_DH_a/b"/>
</dbReference>
<dbReference type="SUPFAM" id="SSF54665">
    <property type="entry name" value="CO dehydrogenase molybdoprotein N-domain-like"/>
    <property type="match status" value="1"/>
</dbReference>
<dbReference type="SUPFAM" id="SSF56003">
    <property type="entry name" value="Molybdenum cofactor-binding domain"/>
    <property type="match status" value="1"/>
</dbReference>
<dbReference type="SMART" id="SM01008">
    <property type="entry name" value="Ald_Xan_dh_C"/>
    <property type="match status" value="1"/>
</dbReference>
<dbReference type="AlphaFoldDB" id="A0A1H8BBD1"/>
<dbReference type="InterPro" id="IPR008274">
    <property type="entry name" value="AldOxase/xan_DH_MoCoBD1"/>
</dbReference>
<accession>A0A1H8BBD1</accession>
<dbReference type="STRING" id="1166340.SAMN05192583_1288"/>
<protein>
    <submittedName>
        <fullName evidence="2">Xanthine dehydrogenase, molybdenum binding subunit apoprotein</fullName>
    </submittedName>
</protein>
<dbReference type="PANTHER" id="PTHR11908">
    <property type="entry name" value="XANTHINE DEHYDROGENASE"/>
    <property type="match status" value="1"/>
</dbReference>
<evidence type="ECO:0000313" key="2">
    <source>
        <dbReference type="EMBL" id="SEM80036.1"/>
    </source>
</evidence>
<proteinExistence type="predicted"/>
<dbReference type="GO" id="GO:0005506">
    <property type="term" value="F:iron ion binding"/>
    <property type="evidence" value="ECO:0007669"/>
    <property type="project" value="InterPro"/>
</dbReference>
<name>A0A1H8BBD1_9SPHN</name>
<evidence type="ECO:0000313" key="3">
    <source>
        <dbReference type="Proteomes" id="UP000199206"/>
    </source>
</evidence>
<dbReference type="RefSeq" id="WP_093664603.1">
    <property type="nucleotide sequence ID" value="NZ_FOCF01000002.1"/>
</dbReference>
<dbReference type="EMBL" id="FOCF01000002">
    <property type="protein sequence ID" value="SEM80036.1"/>
    <property type="molecule type" value="Genomic_DNA"/>
</dbReference>